<evidence type="ECO:0000256" key="1">
    <source>
        <dbReference type="ARBA" id="ARBA00022737"/>
    </source>
</evidence>
<dbReference type="STRING" id="1245745.A0A0A2W722"/>
<dbReference type="GO" id="GO:0009116">
    <property type="term" value="P:nucleoside metabolic process"/>
    <property type="evidence" value="ECO:0007669"/>
    <property type="project" value="InterPro"/>
</dbReference>
<dbReference type="Gene3D" id="2.130.10.10">
    <property type="entry name" value="YVTN repeat-like/Quinoprotein amine dehydrogenase"/>
    <property type="match status" value="2"/>
</dbReference>
<evidence type="ECO:0000313" key="3">
    <source>
        <dbReference type="EMBL" id="KGQ08764.1"/>
    </source>
</evidence>
<dbReference type="Gene3D" id="3.40.50.1580">
    <property type="entry name" value="Nucleoside phosphorylase domain"/>
    <property type="match status" value="1"/>
</dbReference>
<dbReference type="InterPro" id="IPR053137">
    <property type="entry name" value="NLR-like"/>
</dbReference>
<dbReference type="SUPFAM" id="SSF82171">
    <property type="entry name" value="DPP6 N-terminal domain-like"/>
    <property type="match status" value="1"/>
</dbReference>
<proteinExistence type="predicted"/>
<keyword evidence="1" id="KW-0677">Repeat</keyword>
<reference evidence="3 4" key="1">
    <citation type="submission" date="2012-10" db="EMBL/GenBank/DDBJ databases">
        <title>Genome sequencing and analysis of entomopathogenic fungi Beauveria bassiana D1-5.</title>
        <authorList>
            <person name="Li Q."/>
            <person name="Wang L."/>
            <person name="Zhang Z."/>
            <person name="Wang Q."/>
            <person name="Ren J."/>
            <person name="Wang M."/>
            <person name="Xu W."/>
            <person name="Wang J."/>
            <person name="Lu Y."/>
            <person name="Du Q."/>
            <person name="Sun Z."/>
        </authorList>
    </citation>
    <scope>NUCLEOTIDE SEQUENCE [LARGE SCALE GENOMIC DNA]</scope>
    <source>
        <strain evidence="3 4">D1-5</strain>
    </source>
</reference>
<dbReference type="PROSITE" id="PS50837">
    <property type="entry name" value="NACHT"/>
    <property type="match status" value="1"/>
</dbReference>
<dbReference type="Pfam" id="PF24883">
    <property type="entry name" value="NPHP3_N"/>
    <property type="match status" value="1"/>
</dbReference>
<dbReference type="Proteomes" id="UP000030106">
    <property type="component" value="Unassembled WGS sequence"/>
</dbReference>
<dbReference type="PANTHER" id="PTHR46082:SF11">
    <property type="entry name" value="AAA+ ATPASE DOMAIN-CONTAINING PROTEIN-RELATED"/>
    <property type="match status" value="1"/>
</dbReference>
<comment type="caution">
    <text evidence="3">The sequence shown here is derived from an EMBL/GenBank/DDBJ whole genome shotgun (WGS) entry which is preliminary data.</text>
</comment>
<dbReference type="OrthoDB" id="4927425at2759"/>
<dbReference type="PANTHER" id="PTHR46082">
    <property type="entry name" value="ATP/GTP-BINDING PROTEIN-RELATED"/>
    <property type="match status" value="1"/>
</dbReference>
<dbReference type="GO" id="GO:0003824">
    <property type="term" value="F:catalytic activity"/>
    <property type="evidence" value="ECO:0007669"/>
    <property type="project" value="InterPro"/>
</dbReference>
<accession>A0A0A2W722</accession>
<dbReference type="InterPro" id="IPR015943">
    <property type="entry name" value="WD40/YVTN_repeat-like_dom_sf"/>
</dbReference>
<protein>
    <submittedName>
        <fullName evidence="3">Vegetative incompatibility protein HET-E-1</fullName>
    </submittedName>
</protein>
<organism evidence="3 4">
    <name type="scientific">Beauveria bassiana D1-5</name>
    <dbReference type="NCBI Taxonomy" id="1245745"/>
    <lineage>
        <taxon>Eukaryota</taxon>
        <taxon>Fungi</taxon>
        <taxon>Dikarya</taxon>
        <taxon>Ascomycota</taxon>
        <taxon>Pezizomycotina</taxon>
        <taxon>Sordariomycetes</taxon>
        <taxon>Hypocreomycetidae</taxon>
        <taxon>Hypocreales</taxon>
        <taxon>Cordycipitaceae</taxon>
        <taxon>Beauveria</taxon>
    </lineage>
</organism>
<sequence length="1274" mass="141611">MSGETPSLDSYKLYTIAWVAALDIERAAAEAMLDEEHEEPRDFQQNPSDDNDYTWGRIGIHNIVIASLPSGIYGSTSATVTVRNLVFALPHIKFGVLVGIAGAIPQIITVKDENGTDVECVDDHLDIRLGDVVVGRPDGTSGGVVQYDLGKSKAGQGWERKGSLNAPPTALLAAISKLDAAHIRGKIKIPGFLTQMLETAPRMATENLPKTPSYLHQGFENDILFKAECAHVARQADCRLCDSSQQVLRKPRQTTEPEIHYGVIASGNTLVKDSVTRDMIAKSTGEKCICYEMEAAGIMSHFPCLVVRGICDYADSHKNDRWQRYASATAAAYTKELLFHLAARKLENTVPLSEVSAHSAANRAMLSQLPAATEARYDSFAEGKSPLCLKDTRVEILSEIFSWIDAADDSRVFWLNGMAGTGKSTISRTLAKTLDDGSQLGASFFFNRDEVDRSTIRKLSSTIAADLALRYSTACAQILQLISTDSSLITKSAQEQFKCLVLKPLSSIRHTRSVVIVIDALDECDEAELPILFRLISDFIKDTTLPRVKLFLTSRPDLPVLTGFGSTKYDYDGIILHDIERPIVEHDILVFLRHELHLIRDNYNNQVDSISIPLNKSWPDEQDVQKLLKMANKLFIFAATVCKLLGDSTEGSPAAKLRDILSYTAETHHAFEPTYLPVLKRQLPSTLSKSQRKAAIDQITLILGALTVAKDPLSLHTLARLVNLDITVIEHSFLQDAMRFVEANMNMMDSAPLQVYSYTSWIKAAPIVEEDWSIEFRKVQAHDDSIQDIVSSPDESLVALISYSKVQIANVMGEKLFSLQGTIKEERQNHVIVAFSSDSRHFAMGDETSKVQIWNIATSECIRLIETNHQGQRKNAYPISFVESDSAILTTSAHCAEIWCIKTSNIVRNVTYSSTAHNTALSPCGTVIAVCFGDYITFWNIQSCEQIRKIECASDWVAHIDQNQLAASSFGEYDLRLCQNLDIWTVLHSNDQQVYVMSPISGEILLTADIDDLWSYTFVENSLIAVYLTPANGTMLAFVDDDRVHVWCAQDSLSNSRSIEAEGAGTADFSPAGQFLATRQNDECTTVAVWEMQKTAVLIRQFTFQLSNHEIMSVVFFSPDSKAIGFLVDTYPTRIANHDRKASRLRIFSIATAENLFDIDMTNQFNHQTHGACISSDNRLLAVAGYDEACVWRISHDGTEVDEIFATDETSRASFRENVAEWSTYPFSNPRDNAVSFSPDSSLLLFVRNGILEVWHTGQVYFAVLEEYHITSEC</sequence>
<dbReference type="Gene3D" id="3.40.50.300">
    <property type="entry name" value="P-loop containing nucleotide triphosphate hydrolases"/>
    <property type="match status" value="1"/>
</dbReference>
<dbReference type="SUPFAM" id="SSF52540">
    <property type="entry name" value="P-loop containing nucleoside triphosphate hydrolases"/>
    <property type="match status" value="1"/>
</dbReference>
<evidence type="ECO:0000259" key="2">
    <source>
        <dbReference type="PROSITE" id="PS50837"/>
    </source>
</evidence>
<dbReference type="InterPro" id="IPR007111">
    <property type="entry name" value="NACHT_NTPase"/>
</dbReference>
<dbReference type="AlphaFoldDB" id="A0A0A2W722"/>
<dbReference type="HOGENOM" id="CLU_000288_6_16_1"/>
<dbReference type="EMBL" id="ANFO01000547">
    <property type="protein sequence ID" value="KGQ08764.1"/>
    <property type="molecule type" value="Genomic_DNA"/>
</dbReference>
<dbReference type="InterPro" id="IPR027417">
    <property type="entry name" value="P-loop_NTPase"/>
</dbReference>
<feature type="domain" description="NACHT" evidence="2">
    <location>
        <begin position="411"/>
        <end position="557"/>
    </location>
</feature>
<dbReference type="SUPFAM" id="SSF53167">
    <property type="entry name" value="Purine and uridine phosphorylases"/>
    <property type="match status" value="1"/>
</dbReference>
<dbReference type="InterPro" id="IPR056884">
    <property type="entry name" value="NPHP3-like_N"/>
</dbReference>
<dbReference type="InterPro" id="IPR035994">
    <property type="entry name" value="Nucleoside_phosphorylase_sf"/>
</dbReference>
<gene>
    <name evidence="3" type="ORF">BBAD15_g5910</name>
</gene>
<name>A0A0A2W722_BEABA</name>
<evidence type="ECO:0000313" key="4">
    <source>
        <dbReference type="Proteomes" id="UP000030106"/>
    </source>
</evidence>